<gene>
    <name evidence="5" type="ORF">AKJ08_1465</name>
</gene>
<evidence type="ECO:0000259" key="4">
    <source>
        <dbReference type="PROSITE" id="PS50887"/>
    </source>
</evidence>
<dbReference type="EMBL" id="CP012332">
    <property type="protein sequence ID" value="AKU91078.1"/>
    <property type="molecule type" value="Genomic_DNA"/>
</dbReference>
<dbReference type="GO" id="GO:0043709">
    <property type="term" value="P:cell adhesion involved in single-species biofilm formation"/>
    <property type="evidence" value="ECO:0007669"/>
    <property type="project" value="TreeGrafter"/>
</dbReference>
<keyword evidence="3" id="KW-1133">Transmembrane helix</keyword>
<feature type="transmembrane region" description="Helical" evidence="3">
    <location>
        <begin position="71"/>
        <end position="91"/>
    </location>
</feature>
<feature type="transmembrane region" description="Helical" evidence="3">
    <location>
        <begin position="12"/>
        <end position="33"/>
    </location>
</feature>
<dbReference type="Gene3D" id="3.30.450.40">
    <property type="match status" value="2"/>
</dbReference>
<dbReference type="OrthoDB" id="9759607at2"/>
<dbReference type="InterPro" id="IPR029016">
    <property type="entry name" value="GAF-like_dom_sf"/>
</dbReference>
<dbReference type="Gene3D" id="3.30.70.270">
    <property type="match status" value="1"/>
</dbReference>
<dbReference type="SMART" id="SM00065">
    <property type="entry name" value="GAF"/>
    <property type="match status" value="2"/>
</dbReference>
<dbReference type="PANTHER" id="PTHR45138">
    <property type="entry name" value="REGULATORY COMPONENTS OF SENSORY TRANSDUCTION SYSTEM"/>
    <property type="match status" value="1"/>
</dbReference>
<feature type="domain" description="GGDEF" evidence="4">
    <location>
        <begin position="594"/>
        <end position="727"/>
    </location>
</feature>
<keyword evidence="3" id="KW-0472">Membrane</keyword>
<dbReference type="CDD" id="cd01949">
    <property type="entry name" value="GGDEF"/>
    <property type="match status" value="1"/>
</dbReference>
<dbReference type="PANTHER" id="PTHR45138:SF9">
    <property type="entry name" value="DIGUANYLATE CYCLASE DGCM-RELATED"/>
    <property type="match status" value="1"/>
</dbReference>
<dbReference type="InterPro" id="IPR029787">
    <property type="entry name" value="Nucleotide_cyclase"/>
</dbReference>
<keyword evidence="3" id="KW-0812">Transmembrane</keyword>
<dbReference type="GO" id="GO:0052621">
    <property type="term" value="F:diguanylate cyclase activity"/>
    <property type="evidence" value="ECO:0007669"/>
    <property type="project" value="UniProtKB-EC"/>
</dbReference>
<dbReference type="InterPro" id="IPR003018">
    <property type="entry name" value="GAF"/>
</dbReference>
<organism evidence="5 6">
    <name type="scientific">Vulgatibacter incomptus</name>
    <dbReference type="NCBI Taxonomy" id="1391653"/>
    <lineage>
        <taxon>Bacteria</taxon>
        <taxon>Pseudomonadati</taxon>
        <taxon>Myxococcota</taxon>
        <taxon>Myxococcia</taxon>
        <taxon>Myxococcales</taxon>
        <taxon>Cystobacterineae</taxon>
        <taxon>Vulgatibacteraceae</taxon>
        <taxon>Vulgatibacter</taxon>
    </lineage>
</organism>
<evidence type="ECO:0000256" key="3">
    <source>
        <dbReference type="SAM" id="Phobius"/>
    </source>
</evidence>
<dbReference type="AlphaFoldDB" id="A0A0K1PC16"/>
<feature type="transmembrane region" description="Helical" evidence="3">
    <location>
        <begin position="103"/>
        <end position="134"/>
    </location>
</feature>
<dbReference type="FunFam" id="3.30.70.270:FF:000001">
    <property type="entry name" value="Diguanylate cyclase domain protein"/>
    <property type="match status" value="1"/>
</dbReference>
<dbReference type="GO" id="GO:1902201">
    <property type="term" value="P:negative regulation of bacterial-type flagellum-dependent cell motility"/>
    <property type="evidence" value="ECO:0007669"/>
    <property type="project" value="TreeGrafter"/>
</dbReference>
<dbReference type="InterPro" id="IPR000160">
    <property type="entry name" value="GGDEF_dom"/>
</dbReference>
<evidence type="ECO:0000256" key="1">
    <source>
        <dbReference type="ARBA" id="ARBA00012528"/>
    </source>
</evidence>
<dbReference type="KEGG" id="vin:AKJ08_1465"/>
<dbReference type="SMART" id="SM00267">
    <property type="entry name" value="GGDEF"/>
    <property type="match status" value="1"/>
</dbReference>
<dbReference type="RefSeq" id="WP_050725443.1">
    <property type="nucleotide sequence ID" value="NZ_CP012332.1"/>
</dbReference>
<keyword evidence="6" id="KW-1185">Reference proteome</keyword>
<reference evidence="5 6" key="1">
    <citation type="submission" date="2015-08" db="EMBL/GenBank/DDBJ databases">
        <authorList>
            <person name="Babu N.S."/>
            <person name="Beckwith C.J."/>
            <person name="Beseler K.G."/>
            <person name="Brison A."/>
            <person name="Carone J.V."/>
            <person name="Caskin T.P."/>
            <person name="Diamond M."/>
            <person name="Durham M.E."/>
            <person name="Foxe J.M."/>
            <person name="Go M."/>
            <person name="Henderson B.A."/>
            <person name="Jones I.B."/>
            <person name="McGettigan J.A."/>
            <person name="Micheletti S.J."/>
            <person name="Nasrallah M.E."/>
            <person name="Ortiz D."/>
            <person name="Piller C.R."/>
            <person name="Privatt S.R."/>
            <person name="Schneider S.L."/>
            <person name="Sharp S."/>
            <person name="Smith T.C."/>
            <person name="Stanton J.D."/>
            <person name="Ullery H.E."/>
            <person name="Wilson R.J."/>
            <person name="Serrano M.G."/>
            <person name="Buck G."/>
            <person name="Lee V."/>
            <person name="Wang Y."/>
            <person name="Carvalho R."/>
            <person name="Voegtly L."/>
            <person name="Shi R."/>
            <person name="Duckworth R."/>
            <person name="Johnson A."/>
            <person name="Loviza R."/>
            <person name="Walstead R."/>
            <person name="Shah Z."/>
            <person name="Kiflezghi M."/>
            <person name="Wade K."/>
            <person name="Ball S.L."/>
            <person name="Bradley K.W."/>
            <person name="Asai D.J."/>
            <person name="Bowman C.A."/>
            <person name="Russell D.A."/>
            <person name="Pope W.H."/>
            <person name="Jacobs-Sera D."/>
            <person name="Hendrix R.W."/>
            <person name="Hatfull G.F."/>
        </authorList>
    </citation>
    <scope>NUCLEOTIDE SEQUENCE [LARGE SCALE GENOMIC DNA]</scope>
    <source>
        <strain evidence="5 6">DSM 27710</strain>
    </source>
</reference>
<feature type="transmembrane region" description="Helical" evidence="3">
    <location>
        <begin position="146"/>
        <end position="166"/>
    </location>
</feature>
<dbReference type="EC" id="2.7.7.65" evidence="1"/>
<dbReference type="InterPro" id="IPR043128">
    <property type="entry name" value="Rev_trsase/Diguanyl_cyclase"/>
</dbReference>
<dbReference type="SUPFAM" id="SSF55781">
    <property type="entry name" value="GAF domain-like"/>
    <property type="match status" value="2"/>
</dbReference>
<dbReference type="GO" id="GO:0005886">
    <property type="term" value="C:plasma membrane"/>
    <property type="evidence" value="ECO:0007669"/>
    <property type="project" value="TreeGrafter"/>
</dbReference>
<dbReference type="Proteomes" id="UP000055590">
    <property type="component" value="Chromosome"/>
</dbReference>
<dbReference type="STRING" id="1391653.AKJ08_1465"/>
<dbReference type="InterPro" id="IPR050469">
    <property type="entry name" value="Diguanylate_Cyclase"/>
</dbReference>
<dbReference type="Pfam" id="PF00990">
    <property type="entry name" value="GGDEF"/>
    <property type="match status" value="1"/>
</dbReference>
<feature type="transmembrane region" description="Helical" evidence="3">
    <location>
        <begin position="39"/>
        <end position="59"/>
    </location>
</feature>
<evidence type="ECO:0000313" key="5">
    <source>
        <dbReference type="EMBL" id="AKU91078.1"/>
    </source>
</evidence>
<comment type="catalytic activity">
    <reaction evidence="2">
        <text>2 GTP = 3',3'-c-di-GMP + 2 diphosphate</text>
        <dbReference type="Rhea" id="RHEA:24898"/>
        <dbReference type="ChEBI" id="CHEBI:33019"/>
        <dbReference type="ChEBI" id="CHEBI:37565"/>
        <dbReference type="ChEBI" id="CHEBI:58805"/>
        <dbReference type="EC" id="2.7.7.65"/>
    </reaction>
</comment>
<accession>A0A0K1PC16</accession>
<protein>
    <recommendedName>
        <fullName evidence="1">diguanylate cyclase</fullName>
        <ecNumber evidence="1">2.7.7.65</ecNumber>
    </recommendedName>
</protein>
<evidence type="ECO:0000313" key="6">
    <source>
        <dbReference type="Proteomes" id="UP000055590"/>
    </source>
</evidence>
<dbReference type="SUPFAM" id="SSF55073">
    <property type="entry name" value="Nucleotide cyclase"/>
    <property type="match status" value="1"/>
</dbReference>
<dbReference type="PROSITE" id="PS50887">
    <property type="entry name" value="GGDEF"/>
    <property type="match status" value="1"/>
</dbReference>
<sequence>MKTGLRKAARIVAAGWPLAVGAVALAAVILRSFESLDALSLGHAAILVALAIGISALGFRKLRKGAEQRPLAAWNEAELGALLVIGAHALIQPVGGLGGPLYPVIYLLIAFLAAFLPFGPALGLAVFAIAVDAAALAAAGALRSSFASLLVHGLFLALFAMLSRLVNRSQVASARATGRLALDAALEEQADRARAYRLRIAGVKGQLNEEEWIAAAVSEVSEAVDNALEVAECALRPHSVAVFLLHGDDNLLKLHEARASGAPLRLEAFDAREGLVGAALRRRVPMRLCGDLKGVGWYEGKAPVHSVLFAPLIDRRGAKDAGRDDGYLRGLVIADRLEPIPFTQEDERLLVATSREVLRAMETERVMGYIRSSREEIDRFYGSIEKLNGASKPVEVIDTSLRVVKEIRELDLDLVAFTTSDFDSESGKRLHRVERIERAERPERGDAEKEWSSKGLEDLLGYQFADNGHLVASSVRVSAVLPPRNPKLLERVHLFDEGSQFRGLQSLKVIPLRAADSVLGTIVCGSKRRKNVDLEWTRMLEVIGMQAAQSLERARLFEKTEKMATSDGLTGLANHRHFQGRFDDEVVRSQRAGRKLTLILADIDHFKAVNDTYGHATGDMVLRGIAKAIQRCARATDTVARYGGEEFALLLPETDLAGGKEVAERIRKEVGAIEFQTALGPLRCTLSLGIASYPDTSTVKQEIFEAADQCLYHCKRMGRNRSTAADELSVEARKKAAAESS</sequence>
<name>A0A0K1PC16_9BACT</name>
<dbReference type="NCBIfam" id="TIGR00254">
    <property type="entry name" value="GGDEF"/>
    <property type="match status" value="1"/>
</dbReference>
<evidence type="ECO:0000256" key="2">
    <source>
        <dbReference type="ARBA" id="ARBA00034247"/>
    </source>
</evidence>
<proteinExistence type="predicted"/>